<organism evidence="2 3">
    <name type="scientific">Rufibacter hautae</name>
    <dbReference type="NCBI Taxonomy" id="2595005"/>
    <lineage>
        <taxon>Bacteria</taxon>
        <taxon>Pseudomonadati</taxon>
        <taxon>Bacteroidota</taxon>
        <taxon>Cytophagia</taxon>
        <taxon>Cytophagales</taxon>
        <taxon>Hymenobacteraceae</taxon>
        <taxon>Rufibacter</taxon>
    </lineage>
</organism>
<evidence type="ECO:0008006" key="4">
    <source>
        <dbReference type="Google" id="ProtNLM"/>
    </source>
</evidence>
<dbReference type="EMBL" id="VKKY01000001">
    <property type="protein sequence ID" value="KAA3440004.1"/>
    <property type="molecule type" value="Genomic_DNA"/>
</dbReference>
<gene>
    <name evidence="2" type="ORF">FOA19_04875</name>
</gene>
<dbReference type="AlphaFoldDB" id="A0A5B6TH50"/>
<accession>A0A5B6TH50</accession>
<proteinExistence type="predicted"/>
<sequence>MRPFLLSSFLAFGCLNLVAPVYAQTSEDGQKAKKTTSSSHEEVRVINGTFTTQGSKGESVYITTDDNGLRLKLVTSGNVTVAEDEHSITGLSQGGRFEFARQEKSGPEHKVVLENRDGALEGNYWIDGETQDYATAGQTWLAKHLPEMVSKTGLGAEARAARLYGEGGAKKLLAFTAGMEAGSGRTKMYKYLLGKEDLKPGEMRLLLEQVTQGKTSDYEAASILTKLPLDFLANSETAEAYATASASLESDYEKSRVLRHLLQQEELSEKALDKTAEAIATIDSNYEKVKVLHALASRPQLSEKQFELSMRALQNISSDYERTKGLQPLMRHEQQLVKYFDKVLPLMNSIGSDYEKAKAYSSLLGNSRLSTSQYLPLLKASESIGSDYEKAKLLRKMALQLPKDDKKIREAYSQAAKTVGSKYEYEKVMAAYQ</sequence>
<dbReference type="Proteomes" id="UP000324133">
    <property type="component" value="Unassembled WGS sequence"/>
</dbReference>
<evidence type="ECO:0000313" key="2">
    <source>
        <dbReference type="EMBL" id="KAA3440004.1"/>
    </source>
</evidence>
<protein>
    <recommendedName>
        <fullName evidence="4">DUF4369 domain-containing protein</fullName>
    </recommendedName>
</protein>
<reference evidence="2 3" key="1">
    <citation type="submission" date="2019-07" db="EMBL/GenBank/DDBJ databases">
        <title>Rufibacter sp. nov., isolated from lake sediment.</title>
        <authorList>
            <person name="Qu J.-H."/>
        </authorList>
    </citation>
    <scope>NUCLEOTIDE SEQUENCE [LARGE SCALE GENOMIC DNA]</scope>
    <source>
        <strain evidence="2 3">NBS58-1</strain>
    </source>
</reference>
<evidence type="ECO:0000256" key="1">
    <source>
        <dbReference type="SAM" id="SignalP"/>
    </source>
</evidence>
<keyword evidence="3" id="KW-1185">Reference proteome</keyword>
<dbReference type="RefSeq" id="WP_149089642.1">
    <property type="nucleotide sequence ID" value="NZ_VKKY01000001.1"/>
</dbReference>
<keyword evidence="1" id="KW-0732">Signal</keyword>
<feature type="signal peptide" evidence="1">
    <location>
        <begin position="1"/>
        <end position="23"/>
    </location>
</feature>
<evidence type="ECO:0000313" key="3">
    <source>
        <dbReference type="Proteomes" id="UP000324133"/>
    </source>
</evidence>
<name>A0A5B6TH50_9BACT</name>
<dbReference type="OrthoDB" id="1112654at2"/>
<feature type="chain" id="PRO_5022860722" description="DUF4369 domain-containing protein" evidence="1">
    <location>
        <begin position="24"/>
        <end position="433"/>
    </location>
</feature>
<comment type="caution">
    <text evidence="2">The sequence shown here is derived from an EMBL/GenBank/DDBJ whole genome shotgun (WGS) entry which is preliminary data.</text>
</comment>